<reference evidence="2" key="1">
    <citation type="submission" date="2023-08" db="EMBL/GenBank/DDBJ databases">
        <authorList>
            <person name="Audoor S."/>
            <person name="Bilcke G."/>
        </authorList>
    </citation>
    <scope>NUCLEOTIDE SEQUENCE</scope>
</reference>
<keyword evidence="3" id="KW-1185">Reference proteome</keyword>
<feature type="compositionally biased region" description="Polar residues" evidence="1">
    <location>
        <begin position="1"/>
        <end position="25"/>
    </location>
</feature>
<name>A0AAD2CI23_9STRA</name>
<feature type="compositionally biased region" description="Basic and acidic residues" evidence="1">
    <location>
        <begin position="349"/>
        <end position="359"/>
    </location>
</feature>
<comment type="caution">
    <text evidence="2">The sequence shown here is derived from an EMBL/GenBank/DDBJ whole genome shotgun (WGS) entry which is preliminary data.</text>
</comment>
<organism evidence="2 3">
    <name type="scientific">Cylindrotheca closterium</name>
    <dbReference type="NCBI Taxonomy" id="2856"/>
    <lineage>
        <taxon>Eukaryota</taxon>
        <taxon>Sar</taxon>
        <taxon>Stramenopiles</taxon>
        <taxon>Ochrophyta</taxon>
        <taxon>Bacillariophyta</taxon>
        <taxon>Bacillariophyceae</taxon>
        <taxon>Bacillariophycidae</taxon>
        <taxon>Bacillariales</taxon>
        <taxon>Bacillariaceae</taxon>
        <taxon>Cylindrotheca</taxon>
    </lineage>
</organism>
<dbReference type="EMBL" id="CAKOGP040000446">
    <property type="protein sequence ID" value="CAJ1935050.1"/>
    <property type="molecule type" value="Genomic_DNA"/>
</dbReference>
<gene>
    <name evidence="2" type="ORF">CYCCA115_LOCUS4388</name>
</gene>
<feature type="compositionally biased region" description="Polar residues" evidence="1">
    <location>
        <begin position="333"/>
        <end position="348"/>
    </location>
</feature>
<sequence length="646" mass="73340">MDETLLNGTEESSDASESFLKTTSNLRRDRSQEPMIFLGKPRAKETEGRGVLNRQANRDPSMDENLNGGISSIDTSQIFKTSSKMKKSGSHELIRPGKARPKETEDKASLNWQAYSKNSLDKKLLSDRNKRSKLRKSGSQELIFVGTEKSSGMEDRSALNGQANNKHSFEKKPLRRTASIDTPHGFRMSSKLRRSGSHELIRRGKASPNEKLDRGALNWQTNSKHSFEKKPLRRTASIDTPDGFRTISKMRRSGSHELIRRGKARPKDEDRGTLNWQANSKHSFEKKPLRRTASIDTPDGFRTISKLRKSGSRELIRPGKASPNEKLDRGALNWQTNSDHLPRSQTSEHPQRPRSDRSLLDLGSKGGHQLMSPLGKKVLLKNNLRRLEQHNSRGSLLDPRQRLPDLSLDPSDESVEPTAGNAKSAILERLPTHIKEQLSEEQWQTILEPKKFRESTASIFGRQLPSPTHTKSDKVYDALYCTEEPGSKTQYIRDRPRAEESKNEKEIENVGSKRSNQHSVSFGRSVSIRRYERILVVHPCTSEGPSLGIGWNYIQLSEPIDWIQSRGGDLRLSRELRERMVKELGYSTKEVASAVRAGLKIKNQRRRTINNLKANLMNVEKVEYMAEKCQRTLGKLKSQFLISPTM</sequence>
<feature type="compositionally biased region" description="Basic and acidic residues" evidence="1">
    <location>
        <begin position="254"/>
        <end position="272"/>
    </location>
</feature>
<evidence type="ECO:0000313" key="2">
    <source>
        <dbReference type="EMBL" id="CAJ1935050.1"/>
    </source>
</evidence>
<feature type="region of interest" description="Disordered" evidence="1">
    <location>
        <begin position="180"/>
        <end position="375"/>
    </location>
</feature>
<dbReference type="AlphaFoldDB" id="A0AAD2CI23"/>
<evidence type="ECO:0000256" key="1">
    <source>
        <dbReference type="SAM" id="MobiDB-lite"/>
    </source>
</evidence>
<feature type="compositionally biased region" description="Basic and acidic residues" evidence="1">
    <location>
        <begin position="196"/>
        <end position="214"/>
    </location>
</feature>
<feature type="compositionally biased region" description="Basic and acidic residues" evidence="1">
    <location>
        <begin position="311"/>
        <end position="329"/>
    </location>
</feature>
<evidence type="ECO:0000313" key="3">
    <source>
        <dbReference type="Proteomes" id="UP001295423"/>
    </source>
</evidence>
<feature type="compositionally biased region" description="Polar residues" evidence="1">
    <location>
        <begin position="68"/>
        <end position="82"/>
    </location>
</feature>
<feature type="region of interest" description="Disordered" evidence="1">
    <location>
        <begin position="1"/>
        <end position="108"/>
    </location>
</feature>
<feature type="compositionally biased region" description="Basic and acidic residues" evidence="1">
    <location>
        <begin position="89"/>
        <end position="108"/>
    </location>
</feature>
<feature type="region of interest" description="Disordered" evidence="1">
    <location>
        <begin position="492"/>
        <end position="519"/>
    </location>
</feature>
<accession>A0AAD2CI23</accession>
<protein>
    <submittedName>
        <fullName evidence="2">Uncharacterized protein</fullName>
    </submittedName>
</protein>
<feature type="compositionally biased region" description="Basic and acidic residues" evidence="1">
    <location>
        <begin position="492"/>
        <end position="508"/>
    </location>
</feature>
<feature type="region of interest" description="Disordered" evidence="1">
    <location>
        <begin position="390"/>
        <end position="420"/>
    </location>
</feature>
<dbReference type="Proteomes" id="UP001295423">
    <property type="component" value="Unassembled WGS sequence"/>
</dbReference>
<proteinExistence type="predicted"/>